<dbReference type="InterPro" id="IPR009057">
    <property type="entry name" value="Homeodomain-like_sf"/>
</dbReference>
<dbReference type="OrthoDB" id="345413at2"/>
<evidence type="ECO:0000256" key="4">
    <source>
        <dbReference type="SAM" id="Phobius"/>
    </source>
</evidence>
<dbReference type="PANTHER" id="PTHR43280">
    <property type="entry name" value="ARAC-FAMILY TRANSCRIPTIONAL REGULATOR"/>
    <property type="match status" value="1"/>
</dbReference>
<dbReference type="SMART" id="SM00342">
    <property type="entry name" value="HTH_ARAC"/>
    <property type="match status" value="1"/>
</dbReference>
<dbReference type="PANTHER" id="PTHR43280:SF2">
    <property type="entry name" value="HTH-TYPE TRANSCRIPTIONAL REGULATOR EXSA"/>
    <property type="match status" value="1"/>
</dbReference>
<dbReference type="PROSITE" id="PS00041">
    <property type="entry name" value="HTH_ARAC_FAMILY_1"/>
    <property type="match status" value="1"/>
</dbReference>
<dbReference type="InterPro" id="IPR018060">
    <property type="entry name" value="HTH_AraC"/>
</dbReference>
<feature type="transmembrane region" description="Helical" evidence="4">
    <location>
        <begin position="103"/>
        <end position="122"/>
    </location>
</feature>
<dbReference type="PRINTS" id="PR00032">
    <property type="entry name" value="HTHARAC"/>
</dbReference>
<accession>A0A5P9NFV8</accession>
<feature type="transmembrane region" description="Helical" evidence="4">
    <location>
        <begin position="40"/>
        <end position="60"/>
    </location>
</feature>
<dbReference type="EMBL" id="CP036422">
    <property type="protein sequence ID" value="QFU74416.1"/>
    <property type="molecule type" value="Genomic_DNA"/>
</dbReference>
<dbReference type="KEGG" id="halc:EY643_01415"/>
<dbReference type="InterPro" id="IPR018062">
    <property type="entry name" value="HTH_AraC-typ_CS"/>
</dbReference>
<keyword evidence="1" id="KW-0805">Transcription regulation</keyword>
<dbReference type="SUPFAM" id="SSF46689">
    <property type="entry name" value="Homeodomain-like"/>
    <property type="match status" value="1"/>
</dbReference>
<evidence type="ECO:0000256" key="1">
    <source>
        <dbReference type="ARBA" id="ARBA00023015"/>
    </source>
</evidence>
<dbReference type="Gene3D" id="1.10.10.60">
    <property type="entry name" value="Homeodomain-like"/>
    <property type="match status" value="1"/>
</dbReference>
<feature type="transmembrane region" description="Helical" evidence="4">
    <location>
        <begin position="134"/>
        <end position="152"/>
    </location>
</feature>
<dbReference type="AlphaFoldDB" id="A0A5P9NFV8"/>
<proteinExistence type="predicted"/>
<gene>
    <name evidence="6" type="ORF">EY643_01415</name>
</gene>
<keyword evidence="2" id="KW-0238">DNA-binding</keyword>
<reference evidence="6 7" key="1">
    <citation type="submission" date="2019-02" db="EMBL/GenBank/DDBJ databases">
        <authorList>
            <person name="Li S.-H."/>
        </authorList>
    </citation>
    <scope>NUCLEOTIDE SEQUENCE [LARGE SCALE GENOMIC DNA]</scope>
    <source>
        <strain evidence="6 7">IMCC14385</strain>
    </source>
</reference>
<keyword evidence="7" id="KW-1185">Reference proteome</keyword>
<keyword evidence="4" id="KW-0812">Transmembrane</keyword>
<dbReference type="GO" id="GO:0043565">
    <property type="term" value="F:sequence-specific DNA binding"/>
    <property type="evidence" value="ECO:0007669"/>
    <property type="project" value="InterPro"/>
</dbReference>
<evidence type="ECO:0000313" key="7">
    <source>
        <dbReference type="Proteomes" id="UP000326287"/>
    </source>
</evidence>
<name>A0A5P9NFV8_9GAMM</name>
<feature type="transmembrane region" description="Helical" evidence="4">
    <location>
        <begin position="164"/>
        <end position="186"/>
    </location>
</feature>
<feature type="transmembrane region" description="Helical" evidence="4">
    <location>
        <begin position="192"/>
        <end position="213"/>
    </location>
</feature>
<dbReference type="RefSeq" id="WP_152660528.1">
    <property type="nucleotide sequence ID" value="NZ_CP036422.1"/>
</dbReference>
<evidence type="ECO:0000313" key="6">
    <source>
        <dbReference type="EMBL" id="QFU74416.1"/>
    </source>
</evidence>
<dbReference type="PROSITE" id="PS01124">
    <property type="entry name" value="HTH_ARAC_FAMILY_2"/>
    <property type="match status" value="1"/>
</dbReference>
<protein>
    <submittedName>
        <fullName evidence="6">AraC family transcriptional regulator</fullName>
    </submittedName>
</protein>
<keyword evidence="3" id="KW-0804">Transcription</keyword>
<dbReference type="InterPro" id="IPR020449">
    <property type="entry name" value="Tscrpt_reg_AraC-type_HTH"/>
</dbReference>
<evidence type="ECO:0000256" key="3">
    <source>
        <dbReference type="ARBA" id="ARBA00023163"/>
    </source>
</evidence>
<dbReference type="Proteomes" id="UP000326287">
    <property type="component" value="Chromosome"/>
</dbReference>
<organism evidence="6 7">
    <name type="scientific">Halioglobus maricola</name>
    <dbReference type="NCBI Taxonomy" id="2601894"/>
    <lineage>
        <taxon>Bacteria</taxon>
        <taxon>Pseudomonadati</taxon>
        <taxon>Pseudomonadota</taxon>
        <taxon>Gammaproteobacteria</taxon>
        <taxon>Cellvibrionales</taxon>
        <taxon>Halieaceae</taxon>
        <taxon>Halioglobus</taxon>
    </lineage>
</organism>
<sequence>MPELVAIDFSLRLMCLGQLLLFICLAAWQPVRHRRVDAERLLLICLLFCCTCALLLTGNYRPPWILQLRPVLLAFTDALPFVFWAYGALSLSDLARPIRLQSWWGLVGGIYLIWHAYFFIVLEGQGIYHDVNHWLAVVAGCHLVYLCIGQWRDDLVDARRRLRAMLIISACAVMAIFITSEISGAIFMRSEIGSITGAGLLLSLSTALGVFFLTEANRDQEPKSEAEPSPALAVTASEIPVQHQALYQQLIAFMNDQGFTESRLTLTRLAERLNTQEHRLRSLINQCLGYRNFSNYLNDHRLPLACKLLTENEDLAITDLAYDLGYGSISSFNRAFKESYGVSPSSYRAQT</sequence>
<feature type="transmembrane region" description="Helical" evidence="4">
    <location>
        <begin position="6"/>
        <end position="28"/>
    </location>
</feature>
<dbReference type="GO" id="GO:0003700">
    <property type="term" value="F:DNA-binding transcription factor activity"/>
    <property type="evidence" value="ECO:0007669"/>
    <property type="project" value="InterPro"/>
</dbReference>
<evidence type="ECO:0000256" key="2">
    <source>
        <dbReference type="ARBA" id="ARBA00023125"/>
    </source>
</evidence>
<keyword evidence="4" id="KW-1133">Transmembrane helix</keyword>
<evidence type="ECO:0000259" key="5">
    <source>
        <dbReference type="PROSITE" id="PS01124"/>
    </source>
</evidence>
<dbReference type="Pfam" id="PF12833">
    <property type="entry name" value="HTH_18"/>
    <property type="match status" value="1"/>
</dbReference>
<feature type="transmembrane region" description="Helical" evidence="4">
    <location>
        <begin position="72"/>
        <end position="91"/>
    </location>
</feature>
<feature type="domain" description="HTH araC/xylS-type" evidence="5">
    <location>
        <begin position="248"/>
        <end position="350"/>
    </location>
</feature>
<keyword evidence="4" id="KW-0472">Membrane</keyword>